<dbReference type="PANTHER" id="PTHR12428">
    <property type="entry name" value="OXA1"/>
    <property type="match status" value="1"/>
</dbReference>
<accession>A0A3B0W7H9</accession>
<protein>
    <recommendedName>
        <fullName evidence="3">Membrane protein insertase YidC</fullName>
    </recommendedName>
    <alternativeName>
        <fullName evidence="12">Foldase YidC</fullName>
    </alternativeName>
    <alternativeName>
        <fullName evidence="11">Membrane integrase YidC</fullName>
    </alternativeName>
</protein>
<evidence type="ECO:0000259" key="15">
    <source>
        <dbReference type="Pfam" id="PF14849"/>
    </source>
</evidence>
<evidence type="ECO:0000256" key="7">
    <source>
        <dbReference type="ARBA" id="ARBA00022927"/>
    </source>
</evidence>
<dbReference type="HAMAP" id="MF_01810">
    <property type="entry name" value="YidC_type1"/>
    <property type="match status" value="1"/>
</dbReference>
<gene>
    <name evidence="16" type="ORF">MNBD_GAMMA03-1499</name>
</gene>
<dbReference type="Gene3D" id="2.70.98.90">
    <property type="match status" value="1"/>
</dbReference>
<comment type="similarity">
    <text evidence="2">Belongs to the OXA1/ALB3/YidC family. Type 1 subfamily.</text>
</comment>
<evidence type="ECO:0000256" key="13">
    <source>
        <dbReference type="SAM" id="Phobius"/>
    </source>
</evidence>
<dbReference type="InterPro" id="IPR028055">
    <property type="entry name" value="YidC/Oxa/ALB_C"/>
</dbReference>
<dbReference type="InterPro" id="IPR019998">
    <property type="entry name" value="Membr_insert_YidC"/>
</dbReference>
<dbReference type="EMBL" id="UOFC01000128">
    <property type="protein sequence ID" value="VAW47162.1"/>
    <property type="molecule type" value="Genomic_DNA"/>
</dbReference>
<dbReference type="AlphaFoldDB" id="A0A3B0W7H9"/>
<dbReference type="InterPro" id="IPR047196">
    <property type="entry name" value="YidC_ALB_C"/>
</dbReference>
<sequence length="577" mass="65093">MNMRSFWWLALAFTLTWMWLEWMQFTTAKVEATVQASAAQEVPVASVTTSTSAGTGNNNATPLASDVPGANLGGVHKNAVPVLQNGISQGQRVYVTTDTLELVIDAVGGDIRSAKLLKYGASQDKSQPFQLLSDTGPLIYMVQNGLATQPSAKLPAPTHKTTYQVAKTEYVMTGDTLTVPLTWRQDGVVVTKFYTFKKGKYLIDVAYKVDNQADEVWSGSLYSQIVRNRYNPDENFMMYTYTGSVLYDDHAEDQYVKHSFDDLNTQPVSDKMVTGGWAAMIQQYFLTALVPNEEAQNTYYAKPLTEGRYAVGVVEPMVVVEPGRTGVLSSSVYIGPEKQDVLAEIAPGLELTIDYGVLTILAEPLFWLLDAIHSVVGNWGVAIILLTVLIKLVFYKLSETSYRSMARLKKFQPKLKQLKENYGDDKALFQQKMMKLYKEEKINPLGGCLPILIQMPVFIALYWVLLYSVEMRHAPFMLWIQDLSATDPYYILPIIMGLTMYIQQKLNPSAMMDEMQQKVMKFLPFIFTIFFVFFPAGLVLYWVVNNILSVTQQWYITKKIDEIDAKEKEKIKERAGK</sequence>
<dbReference type="CDD" id="cd20070">
    <property type="entry name" value="5TM_YidC_Alb3"/>
    <property type="match status" value="1"/>
</dbReference>
<proteinExistence type="inferred from homology"/>
<dbReference type="InterPro" id="IPR001708">
    <property type="entry name" value="YidC/ALB3/OXA1/COX18"/>
</dbReference>
<dbReference type="Pfam" id="PF14849">
    <property type="entry name" value="YidC_periplas"/>
    <property type="match status" value="1"/>
</dbReference>
<dbReference type="PRINTS" id="PR01900">
    <property type="entry name" value="YIDCPROTEIN"/>
</dbReference>
<dbReference type="GO" id="GO:0005886">
    <property type="term" value="C:plasma membrane"/>
    <property type="evidence" value="ECO:0007669"/>
    <property type="project" value="UniProtKB-SubCell"/>
</dbReference>
<dbReference type="NCBIfam" id="TIGR03593">
    <property type="entry name" value="yidC_nterm"/>
    <property type="match status" value="1"/>
</dbReference>
<evidence type="ECO:0000256" key="9">
    <source>
        <dbReference type="ARBA" id="ARBA00023136"/>
    </source>
</evidence>
<evidence type="ECO:0000256" key="8">
    <source>
        <dbReference type="ARBA" id="ARBA00022989"/>
    </source>
</evidence>
<organism evidence="16">
    <name type="scientific">hydrothermal vent metagenome</name>
    <dbReference type="NCBI Taxonomy" id="652676"/>
    <lineage>
        <taxon>unclassified sequences</taxon>
        <taxon>metagenomes</taxon>
        <taxon>ecological metagenomes</taxon>
    </lineage>
</organism>
<keyword evidence="10" id="KW-0143">Chaperone</keyword>
<feature type="domain" description="Membrane insertase YidC/Oxa/ALB C-terminal" evidence="14">
    <location>
        <begin position="379"/>
        <end position="558"/>
    </location>
</feature>
<evidence type="ECO:0000259" key="14">
    <source>
        <dbReference type="Pfam" id="PF02096"/>
    </source>
</evidence>
<dbReference type="Pfam" id="PF02096">
    <property type="entry name" value="60KD_IMP"/>
    <property type="match status" value="1"/>
</dbReference>
<keyword evidence="7" id="KW-0653">Protein transport</keyword>
<evidence type="ECO:0000256" key="10">
    <source>
        <dbReference type="ARBA" id="ARBA00023186"/>
    </source>
</evidence>
<evidence type="ECO:0000256" key="2">
    <source>
        <dbReference type="ARBA" id="ARBA00010527"/>
    </source>
</evidence>
<evidence type="ECO:0000313" key="16">
    <source>
        <dbReference type="EMBL" id="VAW47162.1"/>
    </source>
</evidence>
<evidence type="ECO:0000256" key="5">
    <source>
        <dbReference type="ARBA" id="ARBA00022475"/>
    </source>
</evidence>
<feature type="transmembrane region" description="Helical" evidence="13">
    <location>
        <begin position="485"/>
        <end position="502"/>
    </location>
</feature>
<dbReference type="GO" id="GO:0015031">
    <property type="term" value="P:protein transport"/>
    <property type="evidence" value="ECO:0007669"/>
    <property type="project" value="UniProtKB-KW"/>
</dbReference>
<dbReference type="NCBIfam" id="NF002352">
    <property type="entry name" value="PRK01318.1-3"/>
    <property type="match status" value="1"/>
</dbReference>
<dbReference type="CDD" id="cd19961">
    <property type="entry name" value="EcYidC-like_peri"/>
    <property type="match status" value="1"/>
</dbReference>
<feature type="domain" description="Membrane insertase YidC N-terminal" evidence="15">
    <location>
        <begin position="92"/>
        <end position="368"/>
    </location>
</feature>
<dbReference type="PRINTS" id="PR00701">
    <property type="entry name" value="60KDINNERMP"/>
</dbReference>
<keyword evidence="8 13" id="KW-1133">Transmembrane helix</keyword>
<name>A0A3B0W7H9_9ZZZZ</name>
<feature type="transmembrane region" description="Helical" evidence="13">
    <location>
        <begin position="442"/>
        <end position="465"/>
    </location>
</feature>
<keyword evidence="6 13" id="KW-0812">Transmembrane</keyword>
<feature type="transmembrane region" description="Helical" evidence="13">
    <location>
        <begin position="522"/>
        <end position="544"/>
    </location>
</feature>
<dbReference type="InterPro" id="IPR038221">
    <property type="entry name" value="YidC_periplasmic_sf"/>
</dbReference>
<dbReference type="NCBIfam" id="TIGR03592">
    <property type="entry name" value="yidC_oxa1_cterm"/>
    <property type="match status" value="1"/>
</dbReference>
<evidence type="ECO:0000256" key="6">
    <source>
        <dbReference type="ARBA" id="ARBA00022692"/>
    </source>
</evidence>
<dbReference type="GO" id="GO:0051205">
    <property type="term" value="P:protein insertion into membrane"/>
    <property type="evidence" value="ECO:0007669"/>
    <property type="project" value="TreeGrafter"/>
</dbReference>
<dbReference type="GO" id="GO:0032977">
    <property type="term" value="F:membrane insertase activity"/>
    <property type="evidence" value="ECO:0007669"/>
    <property type="project" value="InterPro"/>
</dbReference>
<comment type="subcellular location">
    <subcellularLocation>
        <location evidence="1">Cell inner membrane</location>
        <topology evidence="1">Multi-pass membrane protein</topology>
    </subcellularLocation>
</comment>
<feature type="transmembrane region" description="Helical" evidence="13">
    <location>
        <begin position="379"/>
        <end position="397"/>
    </location>
</feature>
<evidence type="ECO:0000256" key="3">
    <source>
        <dbReference type="ARBA" id="ARBA00015325"/>
    </source>
</evidence>
<dbReference type="InterPro" id="IPR028053">
    <property type="entry name" value="Membr_insert_YidC_N"/>
</dbReference>
<dbReference type="PANTHER" id="PTHR12428:SF65">
    <property type="entry name" value="CYTOCHROME C OXIDASE ASSEMBLY PROTEIN COX18, MITOCHONDRIAL"/>
    <property type="match status" value="1"/>
</dbReference>
<evidence type="ECO:0000256" key="4">
    <source>
        <dbReference type="ARBA" id="ARBA00022448"/>
    </source>
</evidence>
<keyword evidence="5" id="KW-1003">Cell membrane</keyword>
<evidence type="ECO:0000256" key="1">
    <source>
        <dbReference type="ARBA" id="ARBA00004429"/>
    </source>
</evidence>
<reference evidence="16" key="1">
    <citation type="submission" date="2018-06" db="EMBL/GenBank/DDBJ databases">
        <authorList>
            <person name="Zhirakovskaya E."/>
        </authorList>
    </citation>
    <scope>NUCLEOTIDE SEQUENCE</scope>
</reference>
<evidence type="ECO:0000256" key="12">
    <source>
        <dbReference type="ARBA" id="ARBA00033342"/>
    </source>
</evidence>
<keyword evidence="9 13" id="KW-0472">Membrane</keyword>
<evidence type="ECO:0000256" key="11">
    <source>
        <dbReference type="ARBA" id="ARBA00033245"/>
    </source>
</evidence>
<keyword evidence="4" id="KW-0813">Transport</keyword>